<feature type="transmembrane region" description="Helical" evidence="7">
    <location>
        <begin position="342"/>
        <end position="364"/>
    </location>
</feature>
<dbReference type="PRINTS" id="PR00447">
    <property type="entry name" value="NATRESASSCMP"/>
</dbReference>
<evidence type="ECO:0000256" key="4">
    <source>
        <dbReference type="ARBA" id="ARBA00022847"/>
    </source>
</evidence>
<keyword evidence="4" id="KW-0769">Symport</keyword>
<dbReference type="EMBL" id="VIKS01000001">
    <property type="protein sequence ID" value="TQV89810.1"/>
    <property type="molecule type" value="Genomic_DNA"/>
</dbReference>
<feature type="transmembrane region" description="Helical" evidence="7">
    <location>
        <begin position="149"/>
        <end position="168"/>
    </location>
</feature>
<feature type="transmembrane region" description="Helical" evidence="7">
    <location>
        <begin position="384"/>
        <end position="404"/>
    </location>
</feature>
<dbReference type="InterPro" id="IPR001046">
    <property type="entry name" value="NRAMP_fam"/>
</dbReference>
<feature type="transmembrane region" description="Helical" evidence="7">
    <location>
        <begin position="123"/>
        <end position="142"/>
    </location>
</feature>
<keyword evidence="2" id="KW-0813">Transport</keyword>
<keyword evidence="3 7" id="KW-0812">Transmembrane</keyword>
<dbReference type="OrthoDB" id="9787548at2"/>
<evidence type="ECO:0000313" key="8">
    <source>
        <dbReference type="EMBL" id="TQV89810.1"/>
    </source>
</evidence>
<gene>
    <name evidence="8" type="ORF">FLL46_02715</name>
</gene>
<dbReference type="PANTHER" id="PTHR11706:SF33">
    <property type="entry name" value="NATURAL RESISTANCE-ASSOCIATED MACROPHAGE PROTEIN 2"/>
    <property type="match status" value="1"/>
</dbReference>
<protein>
    <submittedName>
        <fullName evidence="8">Divalent metal cation transporter</fullName>
    </submittedName>
</protein>
<proteinExistence type="predicted"/>
<keyword evidence="5 7" id="KW-1133">Transmembrane helix</keyword>
<reference evidence="8 9" key="1">
    <citation type="submission" date="2019-07" db="EMBL/GenBank/DDBJ databases">
        <title>Draft genome for Aliikangiella sp. M105.</title>
        <authorList>
            <person name="Wang G."/>
        </authorList>
    </citation>
    <scope>NUCLEOTIDE SEQUENCE [LARGE SCALE GENOMIC DNA]</scope>
    <source>
        <strain evidence="8 9">M105</strain>
    </source>
</reference>
<accession>A0A545UK18</accession>
<keyword evidence="6 7" id="KW-0472">Membrane</keyword>
<dbReference type="GO" id="GO:0005886">
    <property type="term" value="C:plasma membrane"/>
    <property type="evidence" value="ECO:0007669"/>
    <property type="project" value="TreeGrafter"/>
</dbReference>
<organism evidence="8 9">
    <name type="scientific">Aliikangiella coralliicola</name>
    <dbReference type="NCBI Taxonomy" id="2592383"/>
    <lineage>
        <taxon>Bacteria</taxon>
        <taxon>Pseudomonadati</taxon>
        <taxon>Pseudomonadota</taxon>
        <taxon>Gammaproteobacteria</taxon>
        <taxon>Oceanospirillales</taxon>
        <taxon>Pleioneaceae</taxon>
        <taxon>Aliikangiella</taxon>
    </lineage>
</organism>
<feature type="transmembrane region" description="Helical" evidence="7">
    <location>
        <begin position="188"/>
        <end position="208"/>
    </location>
</feature>
<feature type="transmembrane region" description="Helical" evidence="7">
    <location>
        <begin position="76"/>
        <end position="97"/>
    </location>
</feature>
<evidence type="ECO:0000256" key="7">
    <source>
        <dbReference type="SAM" id="Phobius"/>
    </source>
</evidence>
<name>A0A545UK18_9GAMM</name>
<feature type="transmembrane region" description="Helical" evidence="7">
    <location>
        <begin position="316"/>
        <end position="336"/>
    </location>
</feature>
<dbReference type="NCBIfam" id="NF037982">
    <property type="entry name" value="Nramp_1"/>
    <property type="match status" value="1"/>
</dbReference>
<feature type="transmembrane region" description="Helical" evidence="7">
    <location>
        <begin position="279"/>
        <end position="304"/>
    </location>
</feature>
<dbReference type="Proteomes" id="UP000315439">
    <property type="component" value="Unassembled WGS sequence"/>
</dbReference>
<comment type="subcellular location">
    <subcellularLocation>
        <location evidence="1">Membrane</location>
        <topology evidence="1">Multi-pass membrane protein</topology>
    </subcellularLocation>
</comment>
<dbReference type="GO" id="GO:0015293">
    <property type="term" value="F:symporter activity"/>
    <property type="evidence" value="ECO:0007669"/>
    <property type="project" value="UniProtKB-KW"/>
</dbReference>
<evidence type="ECO:0000313" key="9">
    <source>
        <dbReference type="Proteomes" id="UP000315439"/>
    </source>
</evidence>
<feature type="transmembrane region" description="Helical" evidence="7">
    <location>
        <begin position="34"/>
        <end position="55"/>
    </location>
</feature>
<evidence type="ECO:0000256" key="1">
    <source>
        <dbReference type="ARBA" id="ARBA00004141"/>
    </source>
</evidence>
<feature type="transmembrane region" description="Helical" evidence="7">
    <location>
        <begin position="229"/>
        <end position="252"/>
    </location>
</feature>
<dbReference type="GO" id="GO:0015086">
    <property type="term" value="F:cadmium ion transmembrane transporter activity"/>
    <property type="evidence" value="ECO:0007669"/>
    <property type="project" value="TreeGrafter"/>
</dbReference>
<dbReference type="RefSeq" id="WP_142891874.1">
    <property type="nucleotide sequence ID" value="NZ_ML660160.1"/>
</dbReference>
<dbReference type="GO" id="GO:0005384">
    <property type="term" value="F:manganese ion transmembrane transporter activity"/>
    <property type="evidence" value="ECO:0007669"/>
    <property type="project" value="TreeGrafter"/>
</dbReference>
<keyword evidence="9" id="KW-1185">Reference proteome</keyword>
<dbReference type="GO" id="GO:0034755">
    <property type="term" value="P:iron ion transmembrane transport"/>
    <property type="evidence" value="ECO:0007669"/>
    <property type="project" value="TreeGrafter"/>
</dbReference>
<evidence type="ECO:0000256" key="2">
    <source>
        <dbReference type="ARBA" id="ARBA00022448"/>
    </source>
</evidence>
<evidence type="ECO:0000256" key="5">
    <source>
        <dbReference type="ARBA" id="ARBA00022989"/>
    </source>
</evidence>
<evidence type="ECO:0000256" key="3">
    <source>
        <dbReference type="ARBA" id="ARBA00022692"/>
    </source>
</evidence>
<dbReference type="PANTHER" id="PTHR11706">
    <property type="entry name" value="SOLUTE CARRIER PROTEIN FAMILY 11 MEMBER"/>
    <property type="match status" value="1"/>
</dbReference>
<sequence length="405" mass="42683">MKLPQVGPAFLVTAAFIGPGTVITASLAGTHFGYSLIWALLFSVIATIILQEMTARLGIVTQQGLGENIRSSFQQPLLRAISILLVVSAIVVGNAAYQSGNISGASLGLSGLLELQLSGSSDLSLWPLIIGVVAFILLWSGSYKIVEKALILLVCIMSLAFLTTFIITQPDLSELFSGLLIPSMPDGSTLTIIALIGTTVVPYNLFLHSASVKQKWQSPDDLPEATKDLFISIPLGGLISIAIVSTAAAAFFGKQVTIQSAADLAPALEPVFGELAKTFMAIGLFAAGISSAVTAPLASAYALSGILNLKNNLDTIEFKAIWIIILISGVVVSSIGYKPISIIWFAQVANGILLPIICAFLLWIMNSEKLGSHRNSAMQNILGLAVLAVTLILSGRSLMLAFGWL</sequence>
<evidence type="ECO:0000256" key="6">
    <source>
        <dbReference type="ARBA" id="ARBA00023136"/>
    </source>
</evidence>
<comment type="caution">
    <text evidence="8">The sequence shown here is derived from an EMBL/GenBank/DDBJ whole genome shotgun (WGS) entry which is preliminary data.</text>
</comment>
<dbReference type="Pfam" id="PF01566">
    <property type="entry name" value="Nramp"/>
    <property type="match status" value="1"/>
</dbReference>
<dbReference type="AlphaFoldDB" id="A0A545UK18"/>